<keyword evidence="3" id="KW-1185">Reference proteome</keyword>
<organism evidence="2 3">
    <name type="scientific">Roseibium denhamense</name>
    <dbReference type="NCBI Taxonomy" id="76305"/>
    <lineage>
        <taxon>Bacteria</taxon>
        <taxon>Pseudomonadati</taxon>
        <taxon>Pseudomonadota</taxon>
        <taxon>Alphaproteobacteria</taxon>
        <taxon>Hyphomicrobiales</taxon>
        <taxon>Stappiaceae</taxon>
        <taxon>Roseibium</taxon>
    </lineage>
</organism>
<protein>
    <recommendedName>
        <fullName evidence="4">Lipoprotein</fullName>
    </recommendedName>
</protein>
<feature type="signal peptide" evidence="1">
    <location>
        <begin position="1"/>
        <end position="23"/>
    </location>
</feature>
<gene>
    <name evidence="2" type="ORF">SAMN06265374_1647</name>
</gene>
<keyword evidence="1" id="KW-0732">Signal</keyword>
<evidence type="ECO:0000313" key="2">
    <source>
        <dbReference type="EMBL" id="SMP15991.1"/>
    </source>
</evidence>
<sequence length="165" mass="17525">MVLGTRVAAALIALALSSACVPWDTGSELETATIMGKSVTLVQSGGTCVLRAFGETQDVSLRVGTPCAFQRADGKPQIYEFPELGGTSVAVIVGTPISDSKRADYDLSETEPCFSNAQGITLTRRVVHVSDAIAENGLWCKNIGMDRRFFFGFAEDLSGARQSAQ</sequence>
<evidence type="ECO:0008006" key="4">
    <source>
        <dbReference type="Google" id="ProtNLM"/>
    </source>
</evidence>
<evidence type="ECO:0000256" key="1">
    <source>
        <dbReference type="SAM" id="SignalP"/>
    </source>
</evidence>
<reference evidence="2 3" key="1">
    <citation type="submission" date="2017-05" db="EMBL/GenBank/DDBJ databases">
        <authorList>
            <person name="Varghese N."/>
            <person name="Submissions S."/>
        </authorList>
    </citation>
    <scope>NUCLEOTIDE SEQUENCE [LARGE SCALE GENOMIC DNA]</scope>
    <source>
        <strain evidence="2 3">DSM 15949</strain>
    </source>
</reference>
<dbReference type="PROSITE" id="PS51257">
    <property type="entry name" value="PROKAR_LIPOPROTEIN"/>
    <property type="match status" value="1"/>
</dbReference>
<proteinExistence type="predicted"/>
<evidence type="ECO:0000313" key="3">
    <source>
        <dbReference type="Proteomes" id="UP001157914"/>
    </source>
</evidence>
<feature type="chain" id="PRO_5045620837" description="Lipoprotein" evidence="1">
    <location>
        <begin position="24"/>
        <end position="165"/>
    </location>
</feature>
<name>A0ABY1NR16_9HYPH</name>
<dbReference type="EMBL" id="FXTT01000002">
    <property type="protein sequence ID" value="SMP15991.1"/>
    <property type="molecule type" value="Genomic_DNA"/>
</dbReference>
<comment type="caution">
    <text evidence="2">The sequence shown here is derived from an EMBL/GenBank/DDBJ whole genome shotgun (WGS) entry which is preliminary data.</text>
</comment>
<dbReference type="Proteomes" id="UP001157914">
    <property type="component" value="Unassembled WGS sequence"/>
</dbReference>
<accession>A0ABY1NR16</accession>